<keyword evidence="2" id="KW-1185">Reference proteome</keyword>
<name>A0A232EJD9_9HYME</name>
<protein>
    <submittedName>
        <fullName evidence="1">Uncharacterized protein</fullName>
    </submittedName>
</protein>
<dbReference type="EMBL" id="NNAY01004027">
    <property type="protein sequence ID" value="OXU18476.1"/>
    <property type="molecule type" value="Genomic_DNA"/>
</dbReference>
<dbReference type="AlphaFoldDB" id="A0A232EJD9"/>
<organism evidence="1 2">
    <name type="scientific">Trichomalopsis sarcophagae</name>
    <dbReference type="NCBI Taxonomy" id="543379"/>
    <lineage>
        <taxon>Eukaryota</taxon>
        <taxon>Metazoa</taxon>
        <taxon>Ecdysozoa</taxon>
        <taxon>Arthropoda</taxon>
        <taxon>Hexapoda</taxon>
        <taxon>Insecta</taxon>
        <taxon>Pterygota</taxon>
        <taxon>Neoptera</taxon>
        <taxon>Endopterygota</taxon>
        <taxon>Hymenoptera</taxon>
        <taxon>Apocrita</taxon>
        <taxon>Proctotrupomorpha</taxon>
        <taxon>Chalcidoidea</taxon>
        <taxon>Pteromalidae</taxon>
        <taxon>Pteromalinae</taxon>
        <taxon>Trichomalopsis</taxon>
    </lineage>
</organism>
<proteinExistence type="predicted"/>
<comment type="caution">
    <text evidence="1">The sequence shown here is derived from an EMBL/GenBank/DDBJ whole genome shotgun (WGS) entry which is preliminary data.</text>
</comment>
<accession>A0A232EJD9</accession>
<dbReference type="Proteomes" id="UP000215335">
    <property type="component" value="Unassembled WGS sequence"/>
</dbReference>
<evidence type="ECO:0000313" key="1">
    <source>
        <dbReference type="EMBL" id="OXU18476.1"/>
    </source>
</evidence>
<evidence type="ECO:0000313" key="2">
    <source>
        <dbReference type="Proteomes" id="UP000215335"/>
    </source>
</evidence>
<sequence length="73" mass="8735">MTFNNGYFSTNLRGLQNSVTRHFFDVRTWFCMVLNMHNKKINDSVAGPNIFFSVTPTRKWHFSRRIPHILELF</sequence>
<reference evidence="1 2" key="1">
    <citation type="journal article" date="2017" name="Curr. Biol.">
        <title>The Evolution of Venom by Co-option of Single-Copy Genes.</title>
        <authorList>
            <person name="Martinson E.O."/>
            <person name="Mrinalini"/>
            <person name="Kelkar Y.D."/>
            <person name="Chang C.H."/>
            <person name="Werren J.H."/>
        </authorList>
    </citation>
    <scope>NUCLEOTIDE SEQUENCE [LARGE SCALE GENOMIC DNA]</scope>
    <source>
        <strain evidence="1 2">Alberta</strain>
        <tissue evidence="1">Whole body</tissue>
    </source>
</reference>
<gene>
    <name evidence="1" type="ORF">TSAR_011294</name>
</gene>